<evidence type="ECO:0000313" key="2">
    <source>
        <dbReference type="Ensembl" id="ENSEBUP00000027755.1"/>
    </source>
</evidence>
<accession>A0A8C4RD20</accession>
<dbReference type="Ensembl" id="ENSEBUT00000028333.1">
    <property type="protein sequence ID" value="ENSEBUP00000027757.1"/>
    <property type="gene ID" value="ENSEBUG00000016977.1"/>
</dbReference>
<evidence type="ECO:0000256" key="1">
    <source>
        <dbReference type="SAM" id="MobiDB-lite"/>
    </source>
</evidence>
<dbReference type="InterPro" id="IPR050135">
    <property type="entry name" value="dGTPase-like"/>
</dbReference>
<feature type="region of interest" description="Disordered" evidence="1">
    <location>
        <begin position="1"/>
        <end position="73"/>
    </location>
</feature>
<dbReference type="GO" id="GO:0006203">
    <property type="term" value="P:dGTP catabolic process"/>
    <property type="evidence" value="ECO:0007669"/>
    <property type="project" value="TreeGrafter"/>
</dbReference>
<name>A0A8C4RD20_EPTBU</name>
<protein>
    <submittedName>
        <fullName evidence="2">Uncharacterized protein</fullName>
    </submittedName>
</protein>
<dbReference type="Proteomes" id="UP000694388">
    <property type="component" value="Unplaced"/>
</dbReference>
<dbReference type="Ensembl" id="ENSEBUT00000028331.1">
    <property type="protein sequence ID" value="ENSEBUP00000027755.1"/>
    <property type="gene ID" value="ENSEBUG00000016977.1"/>
</dbReference>
<dbReference type="AlphaFoldDB" id="A0A8C4RD20"/>
<feature type="compositionally biased region" description="Basic and acidic residues" evidence="1">
    <location>
        <begin position="48"/>
        <end position="60"/>
    </location>
</feature>
<dbReference type="Ensembl" id="ENSEBUT00000028325.1">
    <property type="protein sequence ID" value="ENSEBUP00000027749.1"/>
    <property type="gene ID" value="ENSEBUG00000016977.1"/>
</dbReference>
<evidence type="ECO:0000313" key="3">
    <source>
        <dbReference type="Proteomes" id="UP000694388"/>
    </source>
</evidence>
<dbReference type="PANTHER" id="PTHR11373">
    <property type="entry name" value="DEOXYNUCLEOSIDE TRIPHOSPHATE TRIPHOSPHOHYDROLASE"/>
    <property type="match status" value="1"/>
</dbReference>
<dbReference type="Ensembl" id="ENSEBUT00000028328.1">
    <property type="protein sequence ID" value="ENSEBUP00000027752.1"/>
    <property type="gene ID" value="ENSEBUG00000016977.1"/>
</dbReference>
<proteinExistence type="predicted"/>
<dbReference type="PANTHER" id="PTHR11373:SF4">
    <property type="entry name" value="DEOXYNUCLEOSIDE TRIPHOSPHATE TRIPHOSPHOHYDROLASE SAMHD1"/>
    <property type="match status" value="1"/>
</dbReference>
<dbReference type="SUPFAM" id="SSF109604">
    <property type="entry name" value="HD-domain/PDEase-like"/>
    <property type="match status" value="1"/>
</dbReference>
<reference evidence="2" key="1">
    <citation type="submission" date="2025-05" db="UniProtKB">
        <authorList>
            <consortium name="Ensembl"/>
        </authorList>
    </citation>
    <scope>IDENTIFICATION</scope>
</reference>
<sequence length="133" mass="14626">MASPSKMKRHEDHCQAQGLAESSPVQPNCAEEGNSDEPTAVEDGIPSQDRDLLNRPEANRGEMSCSSPPMGSQDELIAKVFNDPVHGQIVLPSILVKIIDTPQFQRLRNIKQLGGTYFVYPSATHTRFEHSLG</sequence>
<dbReference type="Gene3D" id="1.10.3210.10">
    <property type="entry name" value="Hypothetical protein af1432"/>
    <property type="match status" value="1"/>
</dbReference>
<keyword evidence="3" id="KW-1185">Reference proteome</keyword>
<dbReference type="GO" id="GO:0005634">
    <property type="term" value="C:nucleus"/>
    <property type="evidence" value="ECO:0007669"/>
    <property type="project" value="TreeGrafter"/>
</dbReference>
<dbReference type="GO" id="GO:0008832">
    <property type="term" value="F:dGTPase activity"/>
    <property type="evidence" value="ECO:0007669"/>
    <property type="project" value="TreeGrafter"/>
</dbReference>
<organism evidence="2 3">
    <name type="scientific">Eptatretus burgeri</name>
    <name type="common">Inshore hagfish</name>
    <dbReference type="NCBI Taxonomy" id="7764"/>
    <lineage>
        <taxon>Eukaryota</taxon>
        <taxon>Metazoa</taxon>
        <taxon>Chordata</taxon>
        <taxon>Craniata</taxon>
        <taxon>Vertebrata</taxon>
        <taxon>Cyclostomata</taxon>
        <taxon>Myxini</taxon>
        <taxon>Myxiniformes</taxon>
        <taxon>Myxinidae</taxon>
        <taxon>Eptatretinae</taxon>
        <taxon>Eptatretus</taxon>
    </lineage>
</organism>
<dbReference type="GeneTree" id="ENSGT00390000013867"/>